<comment type="caution">
    <text evidence="1">The sequence shown here is derived from an EMBL/GenBank/DDBJ whole genome shotgun (WGS) entry which is preliminary data.</text>
</comment>
<organism evidence="1 2">
    <name type="scientific">Portibacter lacus</name>
    <dbReference type="NCBI Taxonomy" id="1099794"/>
    <lineage>
        <taxon>Bacteria</taxon>
        <taxon>Pseudomonadati</taxon>
        <taxon>Bacteroidota</taxon>
        <taxon>Saprospiria</taxon>
        <taxon>Saprospirales</taxon>
        <taxon>Haliscomenobacteraceae</taxon>
        <taxon>Portibacter</taxon>
    </lineage>
</organism>
<accession>A0AA37ST26</accession>
<evidence type="ECO:0000313" key="1">
    <source>
        <dbReference type="EMBL" id="GLR19159.1"/>
    </source>
</evidence>
<name>A0AA37ST26_9BACT</name>
<dbReference type="SUPFAM" id="SSF49464">
    <property type="entry name" value="Carboxypeptidase regulatory domain-like"/>
    <property type="match status" value="1"/>
</dbReference>
<gene>
    <name evidence="1" type="ORF">GCM10007940_37750</name>
</gene>
<dbReference type="EMBL" id="BSOH01000027">
    <property type="protein sequence ID" value="GLR19159.1"/>
    <property type="molecule type" value="Genomic_DNA"/>
</dbReference>
<proteinExistence type="predicted"/>
<dbReference type="PANTHER" id="PTHR36842:SF1">
    <property type="entry name" value="PROTEIN TOLB"/>
    <property type="match status" value="1"/>
</dbReference>
<dbReference type="Proteomes" id="UP001156666">
    <property type="component" value="Unassembled WGS sequence"/>
</dbReference>
<sequence length="495" mass="56048">MFFTIVLLYTSCREDFGNLDVYNNVTGEVADEETLEPIPNAKISTNPVTELRISDEFGRFVLDSLTSSIYSIKVVVDGYQSTLTSFNIEDLDNNKILILMERDSVVLSPPEAPFNPFPSQNSEQQDLEINLRWSSSDDNDSLLYTVLFFRPDNITPEKIIAESLDTSVVVRDLSFNSTYFWQVEVTDSDGLKTLGPTWNFKTKEFPSDIFRYTFVRKVNGIDQVFVGSPAGEYVQITYNANNHWRPTFSPQRDKIAYLSLLEGDVHILMMDRNGDNVNQVTSTRPLRTKDILETPFTWSENGERLIYMDFDRIFSITRNGTGLLEYGFQAFGDIISSVDYSSIDGGKLVVTTERPSGNDSKLYLYDIALNEQVEILDSLNGQLSHAQFSPSGRQIVFTYNELSSFSTDGIPLNKRIYYYDLDDEILLDISDRKAGGTADYNPRFSNNGANIVFNNNQSDGIGQSSTFIMDVSEVLTDSSPVRDTLFTNSNMIDWE</sequence>
<dbReference type="SUPFAM" id="SSF82171">
    <property type="entry name" value="DPP6 N-terminal domain-like"/>
    <property type="match status" value="1"/>
</dbReference>
<keyword evidence="2" id="KW-1185">Reference proteome</keyword>
<reference evidence="1" key="2">
    <citation type="submission" date="2023-01" db="EMBL/GenBank/DDBJ databases">
        <title>Draft genome sequence of Portibacter lacus strain NBRC 108769.</title>
        <authorList>
            <person name="Sun Q."/>
            <person name="Mori K."/>
        </authorList>
    </citation>
    <scope>NUCLEOTIDE SEQUENCE</scope>
    <source>
        <strain evidence="1">NBRC 108769</strain>
    </source>
</reference>
<dbReference type="Gene3D" id="2.120.10.30">
    <property type="entry name" value="TolB, C-terminal domain"/>
    <property type="match status" value="2"/>
</dbReference>
<dbReference type="Pfam" id="PF13715">
    <property type="entry name" value="CarbopepD_reg_2"/>
    <property type="match status" value="1"/>
</dbReference>
<dbReference type="InterPro" id="IPR011042">
    <property type="entry name" value="6-blade_b-propeller_TolB-like"/>
</dbReference>
<dbReference type="InterPro" id="IPR036116">
    <property type="entry name" value="FN3_sf"/>
</dbReference>
<protein>
    <recommendedName>
        <fullName evidence="3">Fibronectin type-III domain-containing protein</fullName>
    </recommendedName>
</protein>
<reference evidence="1" key="1">
    <citation type="journal article" date="2014" name="Int. J. Syst. Evol. Microbiol.">
        <title>Complete genome sequence of Corynebacterium casei LMG S-19264T (=DSM 44701T), isolated from a smear-ripened cheese.</title>
        <authorList>
            <consortium name="US DOE Joint Genome Institute (JGI-PGF)"/>
            <person name="Walter F."/>
            <person name="Albersmeier A."/>
            <person name="Kalinowski J."/>
            <person name="Ruckert C."/>
        </authorList>
    </citation>
    <scope>NUCLEOTIDE SEQUENCE</scope>
    <source>
        <strain evidence="1">NBRC 108769</strain>
    </source>
</reference>
<dbReference type="AlphaFoldDB" id="A0AA37ST26"/>
<dbReference type="SUPFAM" id="SSF49265">
    <property type="entry name" value="Fibronectin type III"/>
    <property type="match status" value="1"/>
</dbReference>
<evidence type="ECO:0008006" key="3">
    <source>
        <dbReference type="Google" id="ProtNLM"/>
    </source>
</evidence>
<evidence type="ECO:0000313" key="2">
    <source>
        <dbReference type="Proteomes" id="UP001156666"/>
    </source>
</evidence>
<dbReference type="PANTHER" id="PTHR36842">
    <property type="entry name" value="PROTEIN TOLB HOMOLOG"/>
    <property type="match status" value="1"/>
</dbReference>
<dbReference type="InterPro" id="IPR008969">
    <property type="entry name" value="CarboxyPept-like_regulatory"/>
</dbReference>
<dbReference type="Gene3D" id="2.60.40.1120">
    <property type="entry name" value="Carboxypeptidase-like, regulatory domain"/>
    <property type="match status" value="1"/>
</dbReference>